<accession>A0ABD3BTA8</accession>
<organism evidence="1 2">
    <name type="scientific">Castilleja foliolosa</name>
    <dbReference type="NCBI Taxonomy" id="1961234"/>
    <lineage>
        <taxon>Eukaryota</taxon>
        <taxon>Viridiplantae</taxon>
        <taxon>Streptophyta</taxon>
        <taxon>Embryophyta</taxon>
        <taxon>Tracheophyta</taxon>
        <taxon>Spermatophyta</taxon>
        <taxon>Magnoliopsida</taxon>
        <taxon>eudicotyledons</taxon>
        <taxon>Gunneridae</taxon>
        <taxon>Pentapetalae</taxon>
        <taxon>asterids</taxon>
        <taxon>lamiids</taxon>
        <taxon>Lamiales</taxon>
        <taxon>Orobanchaceae</taxon>
        <taxon>Pedicularideae</taxon>
        <taxon>Castillejinae</taxon>
        <taxon>Castilleja</taxon>
    </lineage>
</organism>
<evidence type="ECO:0000313" key="2">
    <source>
        <dbReference type="Proteomes" id="UP001632038"/>
    </source>
</evidence>
<keyword evidence="2" id="KW-1185">Reference proteome</keyword>
<dbReference type="AlphaFoldDB" id="A0ABD3BTA8"/>
<evidence type="ECO:0000313" key="1">
    <source>
        <dbReference type="EMBL" id="KAL3620434.1"/>
    </source>
</evidence>
<gene>
    <name evidence="1" type="ORF">CASFOL_035346</name>
</gene>
<proteinExistence type="predicted"/>
<comment type="caution">
    <text evidence="1">The sequence shown here is derived from an EMBL/GenBank/DDBJ whole genome shotgun (WGS) entry which is preliminary data.</text>
</comment>
<reference evidence="2" key="1">
    <citation type="journal article" date="2024" name="IScience">
        <title>Strigolactones Initiate the Formation of Haustorium-like Structures in Castilleja.</title>
        <authorList>
            <person name="Buerger M."/>
            <person name="Peterson D."/>
            <person name="Chory J."/>
        </authorList>
    </citation>
    <scope>NUCLEOTIDE SEQUENCE [LARGE SCALE GENOMIC DNA]</scope>
</reference>
<protein>
    <submittedName>
        <fullName evidence="1">Uncharacterized protein</fullName>
    </submittedName>
</protein>
<sequence length="45" mass="4856">MAQGQLSLVAHRRRCSESEQICDGELGLASYGGGLRMEVQDFSGL</sequence>
<dbReference type="EMBL" id="JAVIJP010000066">
    <property type="protein sequence ID" value="KAL3620434.1"/>
    <property type="molecule type" value="Genomic_DNA"/>
</dbReference>
<name>A0ABD3BTA8_9LAMI</name>
<dbReference type="Proteomes" id="UP001632038">
    <property type="component" value="Unassembled WGS sequence"/>
</dbReference>